<comment type="caution">
    <text evidence="9">The sequence shown here is derived from an EMBL/GenBank/DDBJ whole genome shotgun (WGS) entry which is preliminary data.</text>
</comment>
<keyword evidence="5 7" id="KW-1133">Transmembrane helix</keyword>
<keyword evidence="3" id="KW-1003">Cell membrane</keyword>
<dbReference type="OrthoDB" id="9793799at2"/>
<evidence type="ECO:0000256" key="7">
    <source>
        <dbReference type="SAM" id="Phobius"/>
    </source>
</evidence>
<name>A0A420WIV6_9PROT</name>
<feature type="domain" description="YetF C-terminal" evidence="8">
    <location>
        <begin position="98"/>
        <end position="160"/>
    </location>
</feature>
<comment type="similarity">
    <text evidence="2">Belongs to the UPF0702 family.</text>
</comment>
<evidence type="ECO:0000256" key="1">
    <source>
        <dbReference type="ARBA" id="ARBA00004651"/>
    </source>
</evidence>
<feature type="transmembrane region" description="Helical" evidence="7">
    <location>
        <begin position="12"/>
        <end position="30"/>
    </location>
</feature>
<dbReference type="AlphaFoldDB" id="A0A420WIV6"/>
<evidence type="ECO:0000256" key="3">
    <source>
        <dbReference type="ARBA" id="ARBA00022475"/>
    </source>
</evidence>
<dbReference type="InterPro" id="IPR007353">
    <property type="entry name" value="DUF421"/>
</dbReference>
<evidence type="ECO:0000313" key="10">
    <source>
        <dbReference type="Proteomes" id="UP000282211"/>
    </source>
</evidence>
<dbReference type="PANTHER" id="PTHR34582">
    <property type="entry name" value="UPF0702 TRANSMEMBRANE PROTEIN YCAP"/>
    <property type="match status" value="1"/>
</dbReference>
<protein>
    <submittedName>
        <fullName evidence="9">Uncharacterized protein DUF421</fullName>
    </submittedName>
</protein>
<evidence type="ECO:0000256" key="6">
    <source>
        <dbReference type="ARBA" id="ARBA00023136"/>
    </source>
</evidence>
<sequence>MFPTASIEAEITLRILILAPTGLLWVIFLVRVIGLRTFSKMTAFDFVATVAVGSLLANAATASSWPAYWQSVGGMVLILISQAFLALWRQRTNIAPIILENEPRILFREGVWREEALQQSRTTKSDIWGKMREANVLDLNDVRAVILETTGDISVLHGEKLSEEILTGVSD</sequence>
<keyword evidence="10" id="KW-1185">Reference proteome</keyword>
<dbReference type="FunCoup" id="A0A420WIV6">
    <property type="interactions" value="6"/>
</dbReference>
<dbReference type="Proteomes" id="UP000282211">
    <property type="component" value="Unassembled WGS sequence"/>
</dbReference>
<keyword evidence="4 7" id="KW-0812">Transmembrane</keyword>
<proteinExistence type="inferred from homology"/>
<evidence type="ECO:0000256" key="2">
    <source>
        <dbReference type="ARBA" id="ARBA00006448"/>
    </source>
</evidence>
<dbReference type="InterPro" id="IPR023090">
    <property type="entry name" value="UPF0702_alpha/beta_dom_sf"/>
</dbReference>
<gene>
    <name evidence="9" type="ORF">DES40_0171</name>
</gene>
<evidence type="ECO:0000256" key="5">
    <source>
        <dbReference type="ARBA" id="ARBA00022989"/>
    </source>
</evidence>
<keyword evidence="6 7" id="KW-0472">Membrane</keyword>
<dbReference type="GO" id="GO:0005886">
    <property type="term" value="C:plasma membrane"/>
    <property type="evidence" value="ECO:0007669"/>
    <property type="project" value="UniProtKB-SubCell"/>
</dbReference>
<dbReference type="RefSeq" id="WP_121098691.1">
    <property type="nucleotide sequence ID" value="NZ_RBII01000001.1"/>
</dbReference>
<reference evidence="9 10" key="1">
    <citation type="submission" date="2018-10" db="EMBL/GenBank/DDBJ databases">
        <title>Genomic Encyclopedia of Type Strains, Phase IV (KMG-IV): sequencing the most valuable type-strain genomes for metagenomic binning, comparative biology and taxonomic classification.</title>
        <authorList>
            <person name="Goeker M."/>
        </authorList>
    </citation>
    <scope>NUCLEOTIDE SEQUENCE [LARGE SCALE GENOMIC DNA]</scope>
    <source>
        <strain evidence="9 10">DSM 22008</strain>
    </source>
</reference>
<evidence type="ECO:0000256" key="4">
    <source>
        <dbReference type="ARBA" id="ARBA00022692"/>
    </source>
</evidence>
<dbReference type="Pfam" id="PF04239">
    <property type="entry name" value="DUF421"/>
    <property type="match status" value="1"/>
</dbReference>
<evidence type="ECO:0000259" key="8">
    <source>
        <dbReference type="Pfam" id="PF04239"/>
    </source>
</evidence>
<dbReference type="InParanoid" id="A0A420WIV6"/>
<organism evidence="9 10">
    <name type="scientific">Litorimonas taeanensis</name>
    <dbReference type="NCBI Taxonomy" id="568099"/>
    <lineage>
        <taxon>Bacteria</taxon>
        <taxon>Pseudomonadati</taxon>
        <taxon>Pseudomonadota</taxon>
        <taxon>Alphaproteobacteria</taxon>
        <taxon>Maricaulales</taxon>
        <taxon>Robiginitomaculaceae</taxon>
    </lineage>
</organism>
<dbReference type="EMBL" id="RBII01000001">
    <property type="protein sequence ID" value="RKQ70869.1"/>
    <property type="molecule type" value="Genomic_DNA"/>
</dbReference>
<evidence type="ECO:0000313" key="9">
    <source>
        <dbReference type="EMBL" id="RKQ70869.1"/>
    </source>
</evidence>
<accession>A0A420WIV6</accession>
<feature type="transmembrane region" description="Helical" evidence="7">
    <location>
        <begin position="67"/>
        <end position="88"/>
    </location>
</feature>
<dbReference type="Gene3D" id="3.30.240.20">
    <property type="entry name" value="bsu07140 like domains"/>
    <property type="match status" value="1"/>
</dbReference>
<comment type="subcellular location">
    <subcellularLocation>
        <location evidence="1">Cell membrane</location>
        <topology evidence="1">Multi-pass membrane protein</topology>
    </subcellularLocation>
</comment>
<dbReference type="PANTHER" id="PTHR34582:SF6">
    <property type="entry name" value="UPF0702 TRANSMEMBRANE PROTEIN YCAP"/>
    <property type="match status" value="1"/>
</dbReference>